<proteinExistence type="predicted"/>
<dbReference type="EC" id="2.7.13.3" evidence="2"/>
<dbReference type="SUPFAM" id="SSF47384">
    <property type="entry name" value="Homodimeric domain of signal transducing histidine kinase"/>
    <property type="match status" value="1"/>
</dbReference>
<dbReference type="EMBL" id="WCUR01000113">
    <property type="protein sequence ID" value="KAB4111106.1"/>
    <property type="molecule type" value="Genomic_DNA"/>
</dbReference>
<dbReference type="PRINTS" id="PR00344">
    <property type="entry name" value="BCTRLSENSOR"/>
</dbReference>
<dbReference type="InterPro" id="IPR003594">
    <property type="entry name" value="HATPase_dom"/>
</dbReference>
<gene>
    <name evidence="9" type="ORF">GAQ72_19100</name>
</gene>
<feature type="domain" description="Histidine kinase" evidence="8">
    <location>
        <begin position="398"/>
        <end position="612"/>
    </location>
</feature>
<protein>
    <recommendedName>
        <fullName evidence="2">histidine kinase</fullName>
        <ecNumber evidence="2">2.7.13.3</ecNumber>
    </recommendedName>
</protein>
<sequence length="622" mass="71224">QLYIFLFFIWFGSTIIASTTDKADSWTKEKESIVHEVISTFHNSLGFDYLTREECDSLNADGLLSQLDESQRYYTYFELERILIKSSLFRGEIRMAIAQSDQMYSKARALAYPFGNALALNAMGEVYSYTGRLREAGTAYEESLRLLDGMDGEDVHIRMLLVELIDYNLRIRNVNGASRYLARLNLYPEDRLSPLELAMRHISNASCQLFKGDLKAASHHLAQIGQLEAQLIPEIQQYLLIIDARYLVATGEHEAALTAYNDFLQTEYARINHNIYKEALLEKADLLVKMGNKEEAYGQYGKVFSYIKTSFEKNYPKEIDRLCTRFQADQLAYQNERDRIVSMRFYLAGIIVSVLFLIFLLVLGWKKIFRLKRSQIRQEAMKEKAVQAIQRKNMFLSNMSHEVRTPLNAIVGFSAVLTDEDESFDDESRREFSEIIKVNSFQLLKLINAILDFSDFENDNITFNIRTHDAVKLCNEVVETVMASRKLEVEMRFDTDLSVLMLDTDDARLRQVLINLLVNAAKFTEQGSIVLELKMADAGTALFSVTDTGCGIPPEKQHLIFERFEKLNDFVQGSGLGLSICQLIVKYMNGKLWVDSGYTRGARFCFTHPLKYNPALHGGTAQ</sequence>
<dbReference type="SUPFAM" id="SSF55874">
    <property type="entry name" value="ATPase domain of HSP90 chaperone/DNA topoisomerase II/histidine kinase"/>
    <property type="match status" value="1"/>
</dbReference>
<evidence type="ECO:0000259" key="8">
    <source>
        <dbReference type="PROSITE" id="PS50109"/>
    </source>
</evidence>
<comment type="catalytic activity">
    <reaction evidence="1">
        <text>ATP + protein L-histidine = ADP + protein N-phospho-L-histidine.</text>
        <dbReference type="EC" id="2.7.13.3"/>
    </reaction>
</comment>
<dbReference type="PANTHER" id="PTHR43711">
    <property type="entry name" value="TWO-COMPONENT HISTIDINE KINASE"/>
    <property type="match status" value="1"/>
</dbReference>
<keyword evidence="7" id="KW-0812">Transmembrane</keyword>
<evidence type="ECO:0000256" key="2">
    <source>
        <dbReference type="ARBA" id="ARBA00012438"/>
    </source>
</evidence>
<dbReference type="Gene3D" id="3.30.565.10">
    <property type="entry name" value="Histidine kinase-like ATPase, C-terminal domain"/>
    <property type="match status" value="1"/>
</dbReference>
<dbReference type="SMART" id="SM00387">
    <property type="entry name" value="HATPase_c"/>
    <property type="match status" value="1"/>
</dbReference>
<dbReference type="Gene3D" id="1.25.40.10">
    <property type="entry name" value="Tetratricopeptide repeat domain"/>
    <property type="match status" value="1"/>
</dbReference>
<feature type="transmembrane region" description="Helical" evidence="7">
    <location>
        <begin position="345"/>
        <end position="365"/>
    </location>
</feature>
<evidence type="ECO:0000256" key="1">
    <source>
        <dbReference type="ARBA" id="ARBA00000085"/>
    </source>
</evidence>
<comment type="caution">
    <text evidence="9">The sequence shown here is derived from an EMBL/GenBank/DDBJ whole genome shotgun (WGS) entry which is preliminary data.</text>
</comment>
<dbReference type="Pfam" id="PF00512">
    <property type="entry name" value="HisKA"/>
    <property type="match status" value="1"/>
</dbReference>
<reference evidence="9 10" key="1">
    <citation type="journal article" date="2019" name="Nat. Med.">
        <title>A library of human gut bacterial isolates paired with longitudinal multiomics data enables mechanistic microbiome research.</title>
        <authorList>
            <person name="Poyet M."/>
            <person name="Groussin M."/>
            <person name="Gibbons S.M."/>
            <person name="Avila-Pacheco J."/>
            <person name="Jiang X."/>
            <person name="Kearney S.M."/>
            <person name="Perrotta A.R."/>
            <person name="Berdy B."/>
            <person name="Zhao S."/>
            <person name="Lieberman T.D."/>
            <person name="Swanson P.K."/>
            <person name="Smith M."/>
            <person name="Roesemann S."/>
            <person name="Alexander J.E."/>
            <person name="Rich S.A."/>
            <person name="Livny J."/>
            <person name="Vlamakis H."/>
            <person name="Clish C."/>
            <person name="Bullock K."/>
            <person name="Deik A."/>
            <person name="Scott J."/>
            <person name="Pierce K.A."/>
            <person name="Xavier R.J."/>
            <person name="Alm E.J."/>
        </authorList>
    </citation>
    <scope>NUCLEOTIDE SEQUENCE [LARGE SCALE GENOMIC DNA]</scope>
    <source>
        <strain evidence="9 10">BIOML-A38</strain>
    </source>
</reference>
<evidence type="ECO:0000256" key="4">
    <source>
        <dbReference type="ARBA" id="ARBA00022679"/>
    </source>
</evidence>
<dbReference type="Proteomes" id="UP000434462">
    <property type="component" value="Unassembled WGS sequence"/>
</dbReference>
<dbReference type="Gene3D" id="1.10.287.130">
    <property type="match status" value="1"/>
</dbReference>
<keyword evidence="6" id="KW-0902">Two-component regulatory system</keyword>
<dbReference type="SUPFAM" id="SSF48452">
    <property type="entry name" value="TPR-like"/>
    <property type="match status" value="1"/>
</dbReference>
<dbReference type="Pfam" id="PF02518">
    <property type="entry name" value="HATPase_c"/>
    <property type="match status" value="1"/>
</dbReference>
<evidence type="ECO:0000313" key="10">
    <source>
        <dbReference type="Proteomes" id="UP000434462"/>
    </source>
</evidence>
<keyword evidence="5 9" id="KW-0418">Kinase</keyword>
<name>A0A6I0JNA9_BACUN</name>
<evidence type="ECO:0000313" key="9">
    <source>
        <dbReference type="EMBL" id="KAB4111106.1"/>
    </source>
</evidence>
<evidence type="ECO:0000256" key="6">
    <source>
        <dbReference type="ARBA" id="ARBA00023012"/>
    </source>
</evidence>
<dbReference type="InterPro" id="IPR050736">
    <property type="entry name" value="Sensor_HK_Regulatory"/>
</dbReference>
<feature type="non-terminal residue" evidence="9">
    <location>
        <position position="1"/>
    </location>
</feature>
<dbReference type="RefSeq" id="WP_151853401.1">
    <property type="nucleotide sequence ID" value="NZ_WCUR01000113.1"/>
</dbReference>
<dbReference type="InterPro" id="IPR011990">
    <property type="entry name" value="TPR-like_helical_dom_sf"/>
</dbReference>
<dbReference type="AlphaFoldDB" id="A0A6I0JNA9"/>
<organism evidence="9 10">
    <name type="scientific">Bacteroides uniformis</name>
    <dbReference type="NCBI Taxonomy" id="820"/>
    <lineage>
        <taxon>Bacteria</taxon>
        <taxon>Pseudomonadati</taxon>
        <taxon>Bacteroidota</taxon>
        <taxon>Bacteroidia</taxon>
        <taxon>Bacteroidales</taxon>
        <taxon>Bacteroidaceae</taxon>
        <taxon>Bacteroides</taxon>
    </lineage>
</organism>
<keyword evidence="7" id="KW-0472">Membrane</keyword>
<dbReference type="PANTHER" id="PTHR43711:SF26">
    <property type="entry name" value="SENSOR HISTIDINE KINASE RCSC"/>
    <property type="match status" value="1"/>
</dbReference>
<dbReference type="InterPro" id="IPR036097">
    <property type="entry name" value="HisK_dim/P_sf"/>
</dbReference>
<dbReference type="InterPro" id="IPR004358">
    <property type="entry name" value="Sig_transdc_His_kin-like_C"/>
</dbReference>
<evidence type="ECO:0000256" key="7">
    <source>
        <dbReference type="SAM" id="Phobius"/>
    </source>
</evidence>
<dbReference type="InterPro" id="IPR003661">
    <property type="entry name" value="HisK_dim/P_dom"/>
</dbReference>
<dbReference type="CDD" id="cd00082">
    <property type="entry name" value="HisKA"/>
    <property type="match status" value="1"/>
</dbReference>
<dbReference type="InterPro" id="IPR036890">
    <property type="entry name" value="HATPase_C_sf"/>
</dbReference>
<dbReference type="SMART" id="SM00388">
    <property type="entry name" value="HisKA"/>
    <property type="match status" value="1"/>
</dbReference>
<evidence type="ECO:0000256" key="3">
    <source>
        <dbReference type="ARBA" id="ARBA00022553"/>
    </source>
</evidence>
<accession>A0A6I0JNA9</accession>
<dbReference type="InterPro" id="IPR005467">
    <property type="entry name" value="His_kinase_dom"/>
</dbReference>
<keyword evidence="7" id="KW-1133">Transmembrane helix</keyword>
<keyword evidence="3" id="KW-0597">Phosphoprotein</keyword>
<evidence type="ECO:0000256" key="5">
    <source>
        <dbReference type="ARBA" id="ARBA00022777"/>
    </source>
</evidence>
<dbReference type="PROSITE" id="PS50109">
    <property type="entry name" value="HIS_KIN"/>
    <property type="match status" value="1"/>
</dbReference>
<keyword evidence="4" id="KW-0808">Transferase</keyword>
<dbReference type="GO" id="GO:0000155">
    <property type="term" value="F:phosphorelay sensor kinase activity"/>
    <property type="evidence" value="ECO:0007669"/>
    <property type="project" value="InterPro"/>
</dbReference>